<gene>
    <name evidence="17" type="ORF">FD754_009032</name>
</gene>
<dbReference type="GO" id="GO:0001671">
    <property type="term" value="F:ATPase activator activity"/>
    <property type="evidence" value="ECO:0007669"/>
    <property type="project" value="TreeGrafter"/>
</dbReference>
<name>A0A5N3WXE4_MUNMU</name>
<evidence type="ECO:0000256" key="11">
    <source>
        <dbReference type="ARBA" id="ARBA00038105"/>
    </source>
</evidence>
<keyword evidence="8" id="KW-0496">Mitochondrion</keyword>
<dbReference type="Gene3D" id="1.10.287.110">
    <property type="entry name" value="DnaJ domain"/>
    <property type="match status" value="1"/>
</dbReference>
<organism evidence="17 18">
    <name type="scientific">Muntiacus muntjak</name>
    <name type="common">Barking deer</name>
    <name type="synonym">Indian muntjac</name>
    <dbReference type="NCBI Taxonomy" id="9888"/>
    <lineage>
        <taxon>Eukaryota</taxon>
        <taxon>Metazoa</taxon>
        <taxon>Chordata</taxon>
        <taxon>Craniata</taxon>
        <taxon>Vertebrata</taxon>
        <taxon>Euteleostomi</taxon>
        <taxon>Mammalia</taxon>
        <taxon>Eutheria</taxon>
        <taxon>Laurasiatheria</taxon>
        <taxon>Artiodactyla</taxon>
        <taxon>Ruminantia</taxon>
        <taxon>Pecora</taxon>
        <taxon>Cervidae</taxon>
        <taxon>Muntiacinae</taxon>
        <taxon>Muntiacus</taxon>
    </lineage>
</organism>
<keyword evidence="4" id="KW-0999">Mitochondrion inner membrane</keyword>
<comment type="similarity">
    <text evidence="11">Belongs to the TIM14 family.</text>
</comment>
<dbReference type="PANTHER" id="PTHR12763">
    <property type="match status" value="1"/>
</dbReference>
<evidence type="ECO:0000256" key="14">
    <source>
        <dbReference type="ARBA" id="ARBA00045655"/>
    </source>
</evidence>
<dbReference type="SMART" id="SM00271">
    <property type="entry name" value="DnaJ"/>
    <property type="match status" value="1"/>
</dbReference>
<accession>A0A5N3WXE4</accession>
<dbReference type="AlphaFoldDB" id="A0A5N3WXE4"/>
<evidence type="ECO:0000256" key="8">
    <source>
        <dbReference type="ARBA" id="ARBA00023128"/>
    </source>
</evidence>
<evidence type="ECO:0000256" key="2">
    <source>
        <dbReference type="ARBA" id="ARBA00022448"/>
    </source>
</evidence>
<dbReference type="EMBL" id="VCEA01000001">
    <property type="protein sequence ID" value="KAB0364876.1"/>
    <property type="molecule type" value="Genomic_DNA"/>
</dbReference>
<evidence type="ECO:0000256" key="5">
    <source>
        <dbReference type="ARBA" id="ARBA00022927"/>
    </source>
</evidence>
<sequence length="152" mass="16834">MFFRLVVDESLRERGINLVGWDEPRSWWRQGDRAGAVASTEVAVGLTIAAAGFAGRYALQAVKHMEPQGKQVFQSLPKFAFSGGYYRGGFEPKMTKREAALMLGVSPTARKAKIRDAHRRIMLLNHPDKGGSPYMAAKINEAKDLLEGQAKK</sequence>
<comment type="subcellular location">
    <subcellularLocation>
        <location evidence="1">Mitochondrion inner membrane</location>
        <topology evidence="1">Single-pass membrane protein</topology>
        <orientation evidence="1">Matrix side</orientation>
    </subcellularLocation>
</comment>
<evidence type="ECO:0000256" key="7">
    <source>
        <dbReference type="ARBA" id="ARBA00023010"/>
    </source>
</evidence>
<feature type="domain" description="J" evidence="16">
    <location>
        <begin position="98"/>
        <end position="152"/>
    </location>
</feature>
<proteinExistence type="inferred from homology"/>
<evidence type="ECO:0000313" key="18">
    <source>
        <dbReference type="Proteomes" id="UP000326458"/>
    </source>
</evidence>
<dbReference type="GO" id="GO:0030150">
    <property type="term" value="P:protein import into mitochondrial matrix"/>
    <property type="evidence" value="ECO:0007669"/>
    <property type="project" value="TreeGrafter"/>
</dbReference>
<dbReference type="Proteomes" id="UP000326458">
    <property type="component" value="Unassembled WGS sequence"/>
</dbReference>
<dbReference type="InterPro" id="IPR001623">
    <property type="entry name" value="DnaJ_domain"/>
</dbReference>
<evidence type="ECO:0000256" key="3">
    <source>
        <dbReference type="ARBA" id="ARBA00022692"/>
    </source>
</evidence>
<evidence type="ECO:0000256" key="10">
    <source>
        <dbReference type="ARBA" id="ARBA00023186"/>
    </source>
</evidence>
<reference evidence="17 18" key="1">
    <citation type="submission" date="2019-06" db="EMBL/GenBank/DDBJ databases">
        <title>Discovery of a novel chromosome fission-fusion reversal in muntjac.</title>
        <authorList>
            <person name="Mudd A.B."/>
            <person name="Bredeson J.V."/>
            <person name="Baum R."/>
            <person name="Hockemeyer D."/>
            <person name="Rokhsar D.S."/>
        </authorList>
    </citation>
    <scope>NUCLEOTIDE SEQUENCE [LARGE SCALE GENOMIC DNA]</scope>
    <source>
        <strain evidence="17">UTSW_UCB_Mm</strain>
        <tissue evidence="17">Fibroblast cell line</tissue>
    </source>
</reference>
<keyword evidence="7" id="KW-0811">Translocation</keyword>
<dbReference type="FunFam" id="1.10.287.110:FF:000001">
    <property type="entry name" value="Import inner membrane translocase subunit tim14"/>
    <property type="match status" value="1"/>
</dbReference>
<evidence type="ECO:0000259" key="16">
    <source>
        <dbReference type="PROSITE" id="PS50076"/>
    </source>
</evidence>
<dbReference type="PANTHER" id="PTHR12763:SF56">
    <property type="entry name" value="MITOCHONDRIAL IMPORT INNER MEMBRANE TRANSLOCASE SUBUNIT TIM14"/>
    <property type="match status" value="1"/>
</dbReference>
<dbReference type="GO" id="GO:0001405">
    <property type="term" value="C:PAM complex, Tim23 associated import motor"/>
    <property type="evidence" value="ECO:0007669"/>
    <property type="project" value="TreeGrafter"/>
</dbReference>
<evidence type="ECO:0000256" key="15">
    <source>
        <dbReference type="ARBA" id="ARBA00046374"/>
    </source>
</evidence>
<keyword evidence="3" id="KW-0812">Transmembrane</keyword>
<protein>
    <recommendedName>
        <fullName evidence="12">Mitochondrial import inner membrane translocase subunit TIM14</fullName>
    </recommendedName>
    <alternativeName>
        <fullName evidence="13">DnaJ homolog subfamily C member 19</fullName>
    </alternativeName>
</protein>
<keyword evidence="9" id="KW-0472">Membrane</keyword>
<dbReference type="CDD" id="cd06257">
    <property type="entry name" value="DnaJ"/>
    <property type="match status" value="1"/>
</dbReference>
<keyword evidence="18" id="KW-1185">Reference proteome</keyword>
<evidence type="ECO:0000256" key="12">
    <source>
        <dbReference type="ARBA" id="ARBA00040828"/>
    </source>
</evidence>
<keyword evidence="6" id="KW-1133">Transmembrane helix</keyword>
<dbReference type="PROSITE" id="PS50076">
    <property type="entry name" value="DNAJ_2"/>
    <property type="match status" value="1"/>
</dbReference>
<evidence type="ECO:0000256" key="13">
    <source>
        <dbReference type="ARBA" id="ARBA00041828"/>
    </source>
</evidence>
<comment type="subunit">
    <text evidence="15">Interacts with PHB2; the interaction associates DNAJC19 with the prohibitin complex. Interacts with TIMM16/PAM16. May be a component of the PAM complex at least composed of a mitochondrial HSP70 protein, GRPEL1 or GRPEL2, TIMM44, TIMM16/PAM16 and TIMM14/DNAJC19.</text>
</comment>
<comment type="function">
    <text evidence="14">Mitochondrial co-chaperone which forms a complex with prohibitins to regulate cardiolipin remodeling. May be a component of the PAM complex, a complex required for the translocation of transit peptide-containing proteins from the inner membrane into the mitochondrial matrix in an ATP-dependent manner. May act as a co-chaperone that stimulate the ATP-dependent activity.</text>
</comment>
<dbReference type="SUPFAM" id="SSF46565">
    <property type="entry name" value="Chaperone J-domain"/>
    <property type="match status" value="1"/>
</dbReference>
<comment type="caution">
    <text evidence="17">The sequence shown here is derived from an EMBL/GenBank/DDBJ whole genome shotgun (WGS) entry which is preliminary data.</text>
</comment>
<keyword evidence="10" id="KW-0143">Chaperone</keyword>
<evidence type="ECO:0000256" key="9">
    <source>
        <dbReference type="ARBA" id="ARBA00023136"/>
    </source>
</evidence>
<evidence type="ECO:0000313" key="17">
    <source>
        <dbReference type="EMBL" id="KAB0364876.1"/>
    </source>
</evidence>
<keyword evidence="5" id="KW-0653">Protein transport</keyword>
<evidence type="ECO:0000256" key="1">
    <source>
        <dbReference type="ARBA" id="ARBA00004298"/>
    </source>
</evidence>
<evidence type="ECO:0000256" key="4">
    <source>
        <dbReference type="ARBA" id="ARBA00022792"/>
    </source>
</evidence>
<keyword evidence="2" id="KW-0813">Transport</keyword>
<dbReference type="InterPro" id="IPR036869">
    <property type="entry name" value="J_dom_sf"/>
</dbReference>
<evidence type="ECO:0000256" key="6">
    <source>
        <dbReference type="ARBA" id="ARBA00022989"/>
    </source>
</evidence>
<dbReference type="Pfam" id="PF00226">
    <property type="entry name" value="DnaJ"/>
    <property type="match status" value="1"/>
</dbReference>